<dbReference type="InterPro" id="IPR005467">
    <property type="entry name" value="His_kinase_dom"/>
</dbReference>
<dbReference type="PRINTS" id="PR00344">
    <property type="entry name" value="BCTRLSENSOR"/>
</dbReference>
<dbReference type="Gene3D" id="3.30.450.20">
    <property type="entry name" value="PAS domain"/>
    <property type="match status" value="2"/>
</dbReference>
<dbReference type="CDD" id="cd00130">
    <property type="entry name" value="PAS"/>
    <property type="match status" value="1"/>
</dbReference>
<evidence type="ECO:0000259" key="10">
    <source>
        <dbReference type="PROSITE" id="PS50112"/>
    </source>
</evidence>
<feature type="domain" description="Histidine kinase" evidence="9">
    <location>
        <begin position="265"/>
        <end position="476"/>
    </location>
</feature>
<dbReference type="InterPro" id="IPR000014">
    <property type="entry name" value="PAS"/>
</dbReference>
<dbReference type="SMART" id="SM00387">
    <property type="entry name" value="HATPase_c"/>
    <property type="match status" value="1"/>
</dbReference>
<dbReference type="InterPro" id="IPR036097">
    <property type="entry name" value="HisK_dim/P_sf"/>
</dbReference>
<dbReference type="SUPFAM" id="SSF55785">
    <property type="entry name" value="PYP-like sensor domain (PAS domain)"/>
    <property type="match status" value="2"/>
</dbReference>
<name>A0A7D4BDU8_9BACL</name>
<dbReference type="CDD" id="cd00082">
    <property type="entry name" value="HisKA"/>
    <property type="match status" value="1"/>
</dbReference>
<dbReference type="InterPro" id="IPR003594">
    <property type="entry name" value="HATPase_dom"/>
</dbReference>
<accession>A0A7D4BDU8</accession>
<dbReference type="GO" id="GO:0005524">
    <property type="term" value="F:ATP binding"/>
    <property type="evidence" value="ECO:0007669"/>
    <property type="project" value="UniProtKB-KW"/>
</dbReference>
<dbReference type="KEGG" id="kpul:GXN76_00295"/>
<dbReference type="RefSeq" id="WP_173219042.1">
    <property type="nucleotide sequence ID" value="NZ_CP048104.1"/>
</dbReference>
<dbReference type="PROSITE" id="PS50112">
    <property type="entry name" value="PAS"/>
    <property type="match status" value="1"/>
</dbReference>
<dbReference type="EC" id="2.7.13.3" evidence="2"/>
<dbReference type="InterPro" id="IPR003661">
    <property type="entry name" value="HisK_dim/P_dom"/>
</dbReference>
<dbReference type="PROSITE" id="PS50109">
    <property type="entry name" value="HIS_KIN"/>
    <property type="match status" value="1"/>
</dbReference>
<organism evidence="11 12">
    <name type="scientific">Kroppenstedtia pulmonis</name>
    <dbReference type="NCBI Taxonomy" id="1380685"/>
    <lineage>
        <taxon>Bacteria</taxon>
        <taxon>Bacillati</taxon>
        <taxon>Bacillota</taxon>
        <taxon>Bacilli</taxon>
        <taxon>Bacillales</taxon>
        <taxon>Thermoactinomycetaceae</taxon>
        <taxon>Kroppenstedtia</taxon>
    </lineage>
</organism>
<protein>
    <recommendedName>
        <fullName evidence="2">histidine kinase</fullName>
        <ecNumber evidence="2">2.7.13.3</ecNumber>
    </recommendedName>
</protein>
<dbReference type="SUPFAM" id="SSF55874">
    <property type="entry name" value="ATPase domain of HSP90 chaperone/DNA topoisomerase II/histidine kinase"/>
    <property type="match status" value="1"/>
</dbReference>
<dbReference type="GO" id="GO:0000155">
    <property type="term" value="F:phosphorelay sensor kinase activity"/>
    <property type="evidence" value="ECO:0007669"/>
    <property type="project" value="InterPro"/>
</dbReference>
<feature type="domain" description="PAS" evidence="10">
    <location>
        <begin position="127"/>
        <end position="187"/>
    </location>
</feature>
<evidence type="ECO:0000256" key="6">
    <source>
        <dbReference type="ARBA" id="ARBA00022777"/>
    </source>
</evidence>
<dbReference type="InterPro" id="IPR004358">
    <property type="entry name" value="Sig_transdc_His_kin-like_C"/>
</dbReference>
<dbReference type="EMBL" id="CP048104">
    <property type="protein sequence ID" value="QKG83052.1"/>
    <property type="molecule type" value="Genomic_DNA"/>
</dbReference>
<gene>
    <name evidence="11" type="ORF">GXN76_00295</name>
</gene>
<keyword evidence="5" id="KW-0547">Nucleotide-binding</keyword>
<dbReference type="Pfam" id="PF13426">
    <property type="entry name" value="PAS_9"/>
    <property type="match status" value="2"/>
</dbReference>
<dbReference type="InterPro" id="IPR035965">
    <property type="entry name" value="PAS-like_dom_sf"/>
</dbReference>
<keyword evidence="4" id="KW-0808">Transferase</keyword>
<dbReference type="SMART" id="SM00388">
    <property type="entry name" value="HisKA"/>
    <property type="match status" value="1"/>
</dbReference>
<reference evidence="11 12" key="1">
    <citation type="submission" date="2020-01" db="EMBL/GenBank/DDBJ databases">
        <authorList>
            <person name="Gulvik C.A."/>
            <person name="Batra D.G."/>
        </authorList>
    </citation>
    <scope>NUCLEOTIDE SEQUENCE [LARGE SCALE GENOMIC DNA]</scope>
    <source>
        <strain evidence="11 12">W9323</strain>
    </source>
</reference>
<dbReference type="AlphaFoldDB" id="A0A7D4BDU8"/>
<evidence type="ECO:0000259" key="9">
    <source>
        <dbReference type="PROSITE" id="PS50109"/>
    </source>
</evidence>
<dbReference type="InterPro" id="IPR036890">
    <property type="entry name" value="HATPase_C_sf"/>
</dbReference>
<dbReference type="Pfam" id="PF00512">
    <property type="entry name" value="HisKA"/>
    <property type="match status" value="1"/>
</dbReference>
<dbReference type="SMART" id="SM00091">
    <property type="entry name" value="PAS"/>
    <property type="match status" value="2"/>
</dbReference>
<dbReference type="Gene3D" id="1.10.287.130">
    <property type="match status" value="1"/>
</dbReference>
<comment type="catalytic activity">
    <reaction evidence="1">
        <text>ATP + protein L-histidine = ADP + protein N-phospho-L-histidine.</text>
        <dbReference type="EC" id="2.7.13.3"/>
    </reaction>
</comment>
<dbReference type="PANTHER" id="PTHR43065">
    <property type="entry name" value="SENSOR HISTIDINE KINASE"/>
    <property type="match status" value="1"/>
</dbReference>
<evidence type="ECO:0000256" key="3">
    <source>
        <dbReference type="ARBA" id="ARBA00022553"/>
    </source>
</evidence>
<dbReference type="Proteomes" id="UP000503088">
    <property type="component" value="Chromosome"/>
</dbReference>
<evidence type="ECO:0000313" key="12">
    <source>
        <dbReference type="Proteomes" id="UP000503088"/>
    </source>
</evidence>
<evidence type="ECO:0000313" key="11">
    <source>
        <dbReference type="EMBL" id="QKG83052.1"/>
    </source>
</evidence>
<keyword evidence="8" id="KW-0902">Two-component regulatory system</keyword>
<dbReference type="Pfam" id="PF02518">
    <property type="entry name" value="HATPase_c"/>
    <property type="match status" value="1"/>
</dbReference>
<dbReference type="NCBIfam" id="TIGR00229">
    <property type="entry name" value="sensory_box"/>
    <property type="match status" value="1"/>
</dbReference>
<dbReference type="SUPFAM" id="SSF47384">
    <property type="entry name" value="Homodimeric domain of signal transducing histidine kinase"/>
    <property type="match status" value="1"/>
</dbReference>
<keyword evidence="6" id="KW-0418">Kinase</keyword>
<evidence type="ECO:0000256" key="1">
    <source>
        <dbReference type="ARBA" id="ARBA00000085"/>
    </source>
</evidence>
<evidence type="ECO:0000256" key="7">
    <source>
        <dbReference type="ARBA" id="ARBA00022840"/>
    </source>
</evidence>
<dbReference type="Gene3D" id="3.30.565.10">
    <property type="entry name" value="Histidine kinase-like ATPase, C-terminal domain"/>
    <property type="match status" value="1"/>
</dbReference>
<proteinExistence type="predicted"/>
<keyword evidence="3" id="KW-0597">Phosphoprotein</keyword>
<evidence type="ECO:0000256" key="5">
    <source>
        <dbReference type="ARBA" id="ARBA00022741"/>
    </source>
</evidence>
<sequence length="477" mass="54486">MPIAFHLDMELDQLRSWVERMPQAVMVADDRGDIVAVNGMMLRTLQCMKEEVLGQPYKTILSLPERVKDYLCHIDQYENPLQSVQGRLLIRHSPPKTVTIQVISGKSHDSWYHLMLVGPVLQKLSLLQQYAENLIADIHLGVLVMDDNDHVVEINKAACRLFGITRQEVLQKPLAELWTKIYQDSEECSLQEKIIQGKPFRNHATYWKVKGNGYHVLVDYQILKDRGKYDAGTYLILKDITQLHKLEKQIQRTDRLATIGQIAAGTAHEIRNPLTSIRGFLQVMKHAMKEKKELKEQGYAEIMLREIDRINDLVSEVLLLSKPRSVRMHPIQVERVLQELMPIIENEAILHNTEVRYRQEQAELPVVKADGEMLKQVFLNLSKNAIEAMGDGGILTIDLGLHRKERCVTVEVHDVGPGIPSHALEKIFDPFFTTKEHGTGLGLSVCQRIIEDIQGRIQVDTKELGTTFRVLIPCLES</sequence>
<evidence type="ECO:0000256" key="4">
    <source>
        <dbReference type="ARBA" id="ARBA00022679"/>
    </source>
</evidence>
<evidence type="ECO:0000256" key="2">
    <source>
        <dbReference type="ARBA" id="ARBA00012438"/>
    </source>
</evidence>
<evidence type="ECO:0000256" key="8">
    <source>
        <dbReference type="ARBA" id="ARBA00023012"/>
    </source>
</evidence>
<keyword evidence="7" id="KW-0067">ATP-binding</keyword>
<keyword evidence="12" id="KW-1185">Reference proteome</keyword>
<dbReference type="PANTHER" id="PTHR43065:SF10">
    <property type="entry name" value="PEROXIDE STRESS-ACTIVATED HISTIDINE KINASE MAK3"/>
    <property type="match status" value="1"/>
</dbReference>